<protein>
    <submittedName>
        <fullName evidence="1">Uncharacterized protein</fullName>
    </submittedName>
</protein>
<dbReference type="Proteomes" id="UP000242287">
    <property type="component" value="Unassembled WGS sequence"/>
</dbReference>
<name>A0A2A9NFR6_9AGAR</name>
<reference evidence="1 2" key="1">
    <citation type="submission" date="2014-02" db="EMBL/GenBank/DDBJ databases">
        <title>Transposable element dynamics among asymbiotic and ectomycorrhizal Amanita fungi.</title>
        <authorList>
            <consortium name="DOE Joint Genome Institute"/>
            <person name="Hess J."/>
            <person name="Skrede I."/>
            <person name="Wolfe B."/>
            <person name="LaButti K."/>
            <person name="Ohm R.A."/>
            <person name="Grigoriev I.V."/>
            <person name="Pringle A."/>
        </authorList>
    </citation>
    <scope>NUCLEOTIDE SEQUENCE [LARGE SCALE GENOMIC DNA]</scope>
    <source>
        <strain evidence="1 2">SKay4041</strain>
    </source>
</reference>
<accession>A0A2A9NFR6</accession>
<proteinExistence type="predicted"/>
<organism evidence="1 2">
    <name type="scientific">Amanita thiersii Skay4041</name>
    <dbReference type="NCBI Taxonomy" id="703135"/>
    <lineage>
        <taxon>Eukaryota</taxon>
        <taxon>Fungi</taxon>
        <taxon>Dikarya</taxon>
        <taxon>Basidiomycota</taxon>
        <taxon>Agaricomycotina</taxon>
        <taxon>Agaricomycetes</taxon>
        <taxon>Agaricomycetidae</taxon>
        <taxon>Agaricales</taxon>
        <taxon>Pluteineae</taxon>
        <taxon>Amanitaceae</taxon>
        <taxon>Amanita</taxon>
    </lineage>
</organism>
<dbReference type="EMBL" id="KZ302046">
    <property type="protein sequence ID" value="PFH48918.1"/>
    <property type="molecule type" value="Genomic_DNA"/>
</dbReference>
<gene>
    <name evidence="1" type="ORF">AMATHDRAFT_49150</name>
</gene>
<sequence length="262" mass="29334">MFRDRMFMAVHRRDIPIEVMKLSSMVVQIRGLLSQIARYPNDNLAIVVLSNDGDGTLLAEAVKWRITDEVFGLPLIDWDTRYRKQIEEQHRARQNSATIRPLNARLPSAPLESLEKTFSHLAYGTLHPCYVRKTHAPSSYCSTVLDSPAVKVILANSEPDVPTFITPFKHDITTYMRLTHFDRNIFNATVLWTNIDDRQAEGYGSEGGVLLGLDFNFKAEWVNQGKTGEGIAFSGGFWGMGAGGRTPEGEGEASAEVWFALV</sequence>
<keyword evidence="2" id="KW-1185">Reference proteome</keyword>
<evidence type="ECO:0000313" key="2">
    <source>
        <dbReference type="Proteomes" id="UP000242287"/>
    </source>
</evidence>
<dbReference type="OrthoDB" id="3031868at2759"/>
<evidence type="ECO:0000313" key="1">
    <source>
        <dbReference type="EMBL" id="PFH48918.1"/>
    </source>
</evidence>
<dbReference type="STRING" id="703135.A0A2A9NFR6"/>
<dbReference type="AlphaFoldDB" id="A0A2A9NFR6"/>